<dbReference type="EMBL" id="BMMF01000011">
    <property type="protein sequence ID" value="GGK46063.1"/>
    <property type="molecule type" value="Genomic_DNA"/>
</dbReference>
<keyword evidence="1" id="KW-0808">Transferase</keyword>
<evidence type="ECO:0000259" key="4">
    <source>
        <dbReference type="PROSITE" id="PS51186"/>
    </source>
</evidence>
<feature type="domain" description="N-acetyltransferase" evidence="4">
    <location>
        <begin position="1"/>
        <end position="146"/>
    </location>
</feature>
<protein>
    <submittedName>
        <fullName evidence="5">Acetyltransferase</fullName>
    </submittedName>
</protein>
<feature type="region of interest" description="Disordered" evidence="3">
    <location>
        <begin position="126"/>
        <end position="147"/>
    </location>
</feature>
<dbReference type="Gene3D" id="3.40.630.30">
    <property type="match status" value="1"/>
</dbReference>
<dbReference type="InterPro" id="IPR016181">
    <property type="entry name" value="Acyl_CoA_acyltransferase"/>
</dbReference>
<reference evidence="5 6" key="1">
    <citation type="journal article" date="2014" name="Int. J. Syst. Evol. Microbiol.">
        <title>Complete genome sequence of Corynebacterium casei LMG S-19264T (=DSM 44701T), isolated from a smear-ripened cheese.</title>
        <authorList>
            <consortium name="US DOE Joint Genome Institute (JGI-PGF)"/>
            <person name="Walter F."/>
            <person name="Albersmeier A."/>
            <person name="Kalinowski J."/>
            <person name="Ruckert C."/>
        </authorList>
    </citation>
    <scope>NUCLEOTIDE SEQUENCE [LARGE SCALE GENOMIC DNA]</scope>
    <source>
        <strain evidence="5 6">CGMCC 1.9161</strain>
    </source>
</reference>
<accession>A0A917QF86</accession>
<proteinExistence type="predicted"/>
<dbReference type="Pfam" id="PF13508">
    <property type="entry name" value="Acetyltransf_7"/>
    <property type="match status" value="1"/>
</dbReference>
<sequence length="147" mass="16062">MNIRPYDAARDLERCLAIWRAASEVGHPFLGREALDADADLVRDVYMPRAETYVAEEDGRVVGFVALLDAFVGGLFVDPAAHGRGVGAALVAHAARKQGLLEVEVYAQNAGARAFYTRVGFVETQRRDEDDQGRPHALVRMTRPAPG</sequence>
<dbReference type="PANTHER" id="PTHR43800:SF1">
    <property type="entry name" value="PEPTIDYL-LYSINE N-ACETYLTRANSFERASE YJAB"/>
    <property type="match status" value="1"/>
</dbReference>
<name>A0A917QF86_9HYPH</name>
<evidence type="ECO:0000313" key="5">
    <source>
        <dbReference type="EMBL" id="GGK46063.1"/>
    </source>
</evidence>
<dbReference type="PANTHER" id="PTHR43800">
    <property type="entry name" value="PEPTIDYL-LYSINE N-ACETYLTRANSFERASE YJAB"/>
    <property type="match status" value="1"/>
</dbReference>
<dbReference type="InterPro" id="IPR000182">
    <property type="entry name" value="GNAT_dom"/>
</dbReference>
<dbReference type="Proteomes" id="UP000600449">
    <property type="component" value="Unassembled WGS sequence"/>
</dbReference>
<organism evidence="5 6">
    <name type="scientific">Salinarimonas ramus</name>
    <dbReference type="NCBI Taxonomy" id="690164"/>
    <lineage>
        <taxon>Bacteria</taxon>
        <taxon>Pseudomonadati</taxon>
        <taxon>Pseudomonadota</taxon>
        <taxon>Alphaproteobacteria</taxon>
        <taxon>Hyphomicrobiales</taxon>
        <taxon>Salinarimonadaceae</taxon>
        <taxon>Salinarimonas</taxon>
    </lineage>
</organism>
<dbReference type="CDD" id="cd04301">
    <property type="entry name" value="NAT_SF"/>
    <property type="match status" value="1"/>
</dbReference>
<dbReference type="GO" id="GO:0016747">
    <property type="term" value="F:acyltransferase activity, transferring groups other than amino-acyl groups"/>
    <property type="evidence" value="ECO:0007669"/>
    <property type="project" value="InterPro"/>
</dbReference>
<dbReference type="AlphaFoldDB" id="A0A917QF86"/>
<dbReference type="PROSITE" id="PS51186">
    <property type="entry name" value="GNAT"/>
    <property type="match status" value="1"/>
</dbReference>
<dbReference type="SUPFAM" id="SSF55729">
    <property type="entry name" value="Acyl-CoA N-acyltransferases (Nat)"/>
    <property type="match status" value="1"/>
</dbReference>
<keyword evidence="2" id="KW-0012">Acyltransferase</keyword>
<evidence type="ECO:0000256" key="2">
    <source>
        <dbReference type="ARBA" id="ARBA00023315"/>
    </source>
</evidence>
<evidence type="ECO:0000256" key="1">
    <source>
        <dbReference type="ARBA" id="ARBA00022679"/>
    </source>
</evidence>
<evidence type="ECO:0000256" key="3">
    <source>
        <dbReference type="SAM" id="MobiDB-lite"/>
    </source>
</evidence>
<evidence type="ECO:0000313" key="6">
    <source>
        <dbReference type="Proteomes" id="UP000600449"/>
    </source>
</evidence>
<keyword evidence="6" id="KW-1185">Reference proteome</keyword>
<dbReference type="RefSeq" id="WP_188914679.1">
    <property type="nucleotide sequence ID" value="NZ_BMMF01000011.1"/>
</dbReference>
<comment type="caution">
    <text evidence="5">The sequence shown here is derived from an EMBL/GenBank/DDBJ whole genome shotgun (WGS) entry which is preliminary data.</text>
</comment>
<gene>
    <name evidence="5" type="ORF">GCM10011322_36450</name>
</gene>